<dbReference type="RefSeq" id="WP_345216841.1">
    <property type="nucleotide sequence ID" value="NZ_BAABGN010000011.1"/>
</dbReference>
<evidence type="ECO:0000256" key="2">
    <source>
        <dbReference type="ARBA" id="ARBA00006228"/>
    </source>
</evidence>
<evidence type="ECO:0000256" key="6">
    <source>
        <dbReference type="ARBA" id="ARBA00023136"/>
    </source>
</evidence>
<evidence type="ECO:0000256" key="4">
    <source>
        <dbReference type="ARBA" id="ARBA00022692"/>
    </source>
</evidence>
<evidence type="ECO:0000313" key="8">
    <source>
        <dbReference type="EMBL" id="GAA4427521.1"/>
    </source>
</evidence>
<reference evidence="9" key="1">
    <citation type="journal article" date="2019" name="Int. J. Syst. Evol. Microbiol.">
        <title>The Global Catalogue of Microorganisms (GCM) 10K type strain sequencing project: providing services to taxonomists for standard genome sequencing and annotation.</title>
        <authorList>
            <consortium name="The Broad Institute Genomics Platform"/>
            <consortium name="The Broad Institute Genome Sequencing Center for Infectious Disease"/>
            <person name="Wu L."/>
            <person name="Ma J."/>
        </authorList>
    </citation>
    <scope>NUCLEOTIDE SEQUENCE [LARGE SCALE GENOMIC DNA]</scope>
    <source>
        <strain evidence="9">JCM 17810</strain>
    </source>
</reference>
<dbReference type="Pfam" id="PF01899">
    <property type="entry name" value="MNHE"/>
    <property type="match status" value="1"/>
</dbReference>
<evidence type="ECO:0000256" key="7">
    <source>
        <dbReference type="SAM" id="Phobius"/>
    </source>
</evidence>
<dbReference type="InterPro" id="IPR002758">
    <property type="entry name" value="Cation_antiport_E"/>
</dbReference>
<accession>A0ABP8LEQ5</accession>
<keyword evidence="5 7" id="KW-1133">Transmembrane helix</keyword>
<organism evidence="8 9">
    <name type="scientific">Georgenia halophila</name>
    <dbReference type="NCBI Taxonomy" id="620889"/>
    <lineage>
        <taxon>Bacteria</taxon>
        <taxon>Bacillati</taxon>
        <taxon>Actinomycetota</taxon>
        <taxon>Actinomycetes</taxon>
        <taxon>Micrococcales</taxon>
        <taxon>Bogoriellaceae</taxon>
        <taxon>Georgenia</taxon>
    </lineage>
</organism>
<gene>
    <name evidence="8" type="ORF">GCM10023169_27650</name>
</gene>
<sequence length="205" mass="22221">MSEPTATTARRPRNLRASALMVAWLTAVWVLLWGDLTVANLVVGVGIAVLVTTVAPLPGVPYGGRIRPWGLIRLAAKLLVDLTQASLQIAAMVLWGRRPHGGVVRVRLRSHSDVLLTITAALTSLVPGSIVVEAHRLTGTLYVHVFDLDMYGGPEGAQRIVLDQEERVLRALASDEQMADAGLRTRSMLRAARRAALPDEERGRS</sequence>
<keyword evidence="9" id="KW-1185">Reference proteome</keyword>
<keyword evidence="3" id="KW-1003">Cell membrane</keyword>
<dbReference type="PANTHER" id="PTHR34584:SF1">
    <property type="entry name" value="NA(+)_H(+) ANTIPORTER SUBUNIT E1"/>
    <property type="match status" value="1"/>
</dbReference>
<proteinExistence type="inferred from homology"/>
<feature type="transmembrane region" description="Helical" evidence="7">
    <location>
        <begin position="38"/>
        <end position="62"/>
    </location>
</feature>
<comment type="similarity">
    <text evidence="2">Belongs to the CPA3 antiporters (TC 2.A.63) subunit E family.</text>
</comment>
<protein>
    <submittedName>
        <fullName evidence="8">Na+/H+ antiporter subunit E</fullName>
    </submittedName>
</protein>
<evidence type="ECO:0000256" key="1">
    <source>
        <dbReference type="ARBA" id="ARBA00004651"/>
    </source>
</evidence>
<evidence type="ECO:0000256" key="5">
    <source>
        <dbReference type="ARBA" id="ARBA00022989"/>
    </source>
</evidence>
<evidence type="ECO:0000256" key="3">
    <source>
        <dbReference type="ARBA" id="ARBA00022475"/>
    </source>
</evidence>
<dbReference type="PANTHER" id="PTHR34584">
    <property type="entry name" value="NA(+)/H(+) ANTIPORTER SUBUNIT E1"/>
    <property type="match status" value="1"/>
</dbReference>
<feature type="transmembrane region" description="Helical" evidence="7">
    <location>
        <begin position="15"/>
        <end position="32"/>
    </location>
</feature>
<keyword evidence="4 7" id="KW-0812">Transmembrane</keyword>
<evidence type="ECO:0000313" key="9">
    <source>
        <dbReference type="Proteomes" id="UP001500622"/>
    </source>
</evidence>
<keyword evidence="6 7" id="KW-0472">Membrane</keyword>
<name>A0ABP8LEQ5_9MICO</name>
<comment type="subcellular location">
    <subcellularLocation>
        <location evidence="1">Cell membrane</location>
        <topology evidence="1">Multi-pass membrane protein</topology>
    </subcellularLocation>
</comment>
<dbReference type="NCBIfam" id="NF006521">
    <property type="entry name" value="PRK08965.1-5"/>
    <property type="match status" value="1"/>
</dbReference>
<dbReference type="Proteomes" id="UP001500622">
    <property type="component" value="Unassembled WGS sequence"/>
</dbReference>
<dbReference type="EMBL" id="BAABGN010000011">
    <property type="protein sequence ID" value="GAA4427521.1"/>
    <property type="molecule type" value="Genomic_DNA"/>
</dbReference>
<comment type="caution">
    <text evidence="8">The sequence shown here is derived from an EMBL/GenBank/DDBJ whole genome shotgun (WGS) entry which is preliminary data.</text>
</comment>